<dbReference type="PIRSF" id="PIRSF002741">
    <property type="entry name" value="MppA"/>
    <property type="match status" value="1"/>
</dbReference>
<dbReference type="Proteomes" id="UP001229651">
    <property type="component" value="Unassembled WGS sequence"/>
</dbReference>
<dbReference type="Gene3D" id="3.10.105.10">
    <property type="entry name" value="Dipeptide-binding Protein, Domain 3"/>
    <property type="match status" value="1"/>
</dbReference>
<accession>A0ABU0F5D8</accession>
<evidence type="ECO:0000259" key="3">
    <source>
        <dbReference type="Pfam" id="PF00496"/>
    </source>
</evidence>
<evidence type="ECO:0000313" key="5">
    <source>
        <dbReference type="Proteomes" id="UP001229651"/>
    </source>
</evidence>
<evidence type="ECO:0000256" key="1">
    <source>
        <dbReference type="ARBA" id="ARBA00022729"/>
    </source>
</evidence>
<dbReference type="PANTHER" id="PTHR30290">
    <property type="entry name" value="PERIPLASMIC BINDING COMPONENT OF ABC TRANSPORTER"/>
    <property type="match status" value="1"/>
</dbReference>
<dbReference type="InterPro" id="IPR039424">
    <property type="entry name" value="SBP_5"/>
</dbReference>
<reference evidence="4 5" key="1">
    <citation type="submission" date="2023-07" db="EMBL/GenBank/DDBJ databases">
        <title>Sequencing the genomes of 1000 actinobacteria strains.</title>
        <authorList>
            <person name="Klenk H.-P."/>
        </authorList>
    </citation>
    <scope>NUCLEOTIDE SEQUENCE [LARGE SCALE GENOMIC DNA]</scope>
    <source>
        <strain evidence="4 5">DSM 45805</strain>
    </source>
</reference>
<feature type="chain" id="PRO_5046077830" evidence="2">
    <location>
        <begin position="26"/>
        <end position="516"/>
    </location>
</feature>
<dbReference type="PROSITE" id="PS51257">
    <property type="entry name" value="PROKAR_LIPOPROTEIN"/>
    <property type="match status" value="1"/>
</dbReference>
<dbReference type="CDD" id="cd00995">
    <property type="entry name" value="PBP2_NikA_DppA_OppA_like"/>
    <property type="match status" value="1"/>
</dbReference>
<feature type="domain" description="Solute-binding protein family 5" evidence="3">
    <location>
        <begin position="86"/>
        <end position="425"/>
    </location>
</feature>
<comment type="caution">
    <text evidence="4">The sequence shown here is derived from an EMBL/GenBank/DDBJ whole genome shotgun (WGS) entry which is preliminary data.</text>
</comment>
<proteinExistence type="predicted"/>
<dbReference type="RefSeq" id="WP_306998294.1">
    <property type="nucleotide sequence ID" value="NZ_JAUSUT010000001.1"/>
</dbReference>
<gene>
    <name evidence="4" type="ORF">FB470_006795</name>
</gene>
<evidence type="ECO:0000256" key="2">
    <source>
        <dbReference type="SAM" id="SignalP"/>
    </source>
</evidence>
<feature type="signal peptide" evidence="2">
    <location>
        <begin position="1"/>
        <end position="25"/>
    </location>
</feature>
<sequence length="516" mass="53908">MLSRTSRLTAILTAALTAASLTACAGAGRSATTAGGEVNRAATVRFSIANPPVQFDPIASRNEIGDVTYFGALYDGLTGVNQNGDLVPRLAERWEESPDKLSWTFTLRPGARFHDGAPIDSAAVVANLERALAARSANGLLKAKLGPVTGVRATGPATVTFTVSAPYPSLPAVLASPVLGMASPAAFATLATAPVGSGPYKFVSQSANRAVYERFDGYWDPGAAKAARLELLSIPDGPARMNALRSGQIDGANAQINLYADTKGFQSDPAYQVLTKPTQSVFTLYLNTTHAPLDNPDVRRALNYAVDRNALSALVGGLCQPAVQPFPTGPGHIDGAEQQYPYDPEKAKQLLASAGATGLTINGIFLAAGLSQTLAPAIQAQMAKAGIDLQINGVNQNDARGIFRSGKPDLMVHQINGELDPALTLENNFLGLDSPGGASPEITARARQAIAAPIGSPERTAALEQFSRAVIAEPVHVHVCSIPNLFTGTAKLVGLDQMPWSSITLNPDIRTLGLTN</sequence>
<protein>
    <submittedName>
        <fullName evidence="4">Peptide/nickel transport system substrate-binding protein</fullName>
    </submittedName>
</protein>
<dbReference type="InterPro" id="IPR030678">
    <property type="entry name" value="Peptide/Ni-bd"/>
</dbReference>
<organism evidence="4 5">
    <name type="scientific">Amycolatopsis thermophila</name>
    <dbReference type="NCBI Taxonomy" id="206084"/>
    <lineage>
        <taxon>Bacteria</taxon>
        <taxon>Bacillati</taxon>
        <taxon>Actinomycetota</taxon>
        <taxon>Actinomycetes</taxon>
        <taxon>Pseudonocardiales</taxon>
        <taxon>Pseudonocardiaceae</taxon>
        <taxon>Amycolatopsis</taxon>
    </lineage>
</organism>
<name>A0ABU0F5D8_9PSEU</name>
<dbReference type="InterPro" id="IPR000914">
    <property type="entry name" value="SBP_5_dom"/>
</dbReference>
<dbReference type="SUPFAM" id="SSF53850">
    <property type="entry name" value="Periplasmic binding protein-like II"/>
    <property type="match status" value="1"/>
</dbReference>
<dbReference type="EMBL" id="JAUSUT010000001">
    <property type="protein sequence ID" value="MDQ0382801.1"/>
    <property type="molecule type" value="Genomic_DNA"/>
</dbReference>
<evidence type="ECO:0000313" key="4">
    <source>
        <dbReference type="EMBL" id="MDQ0382801.1"/>
    </source>
</evidence>
<keyword evidence="5" id="KW-1185">Reference proteome</keyword>
<dbReference type="Gene3D" id="3.40.190.10">
    <property type="entry name" value="Periplasmic binding protein-like II"/>
    <property type="match status" value="1"/>
</dbReference>
<keyword evidence="1 2" id="KW-0732">Signal</keyword>
<dbReference type="Pfam" id="PF00496">
    <property type="entry name" value="SBP_bac_5"/>
    <property type="match status" value="1"/>
</dbReference>
<dbReference type="PANTHER" id="PTHR30290:SF38">
    <property type="entry name" value="D,D-DIPEPTIDE-BINDING PERIPLASMIC PROTEIN DDPA-RELATED"/>
    <property type="match status" value="1"/>
</dbReference>